<feature type="transmembrane region" description="Helical" evidence="1">
    <location>
        <begin position="516"/>
        <end position="534"/>
    </location>
</feature>
<evidence type="ECO:0000256" key="1">
    <source>
        <dbReference type="SAM" id="Phobius"/>
    </source>
</evidence>
<feature type="transmembrane region" description="Helical" evidence="1">
    <location>
        <begin position="277"/>
        <end position="297"/>
    </location>
</feature>
<keyword evidence="3" id="KW-1185">Reference proteome</keyword>
<protein>
    <recommendedName>
        <fullName evidence="4">DUF2339 domain-containing protein</fullName>
    </recommendedName>
</protein>
<feature type="transmembrane region" description="Helical" evidence="1">
    <location>
        <begin position="163"/>
        <end position="185"/>
    </location>
</feature>
<dbReference type="Proteomes" id="UP001241072">
    <property type="component" value="Unassembled WGS sequence"/>
</dbReference>
<accession>A0ABT9BUN6</accession>
<organism evidence="2 3">
    <name type="scientific">Antiquaquibacter soli</name>
    <dbReference type="NCBI Taxonomy" id="3064523"/>
    <lineage>
        <taxon>Bacteria</taxon>
        <taxon>Bacillati</taxon>
        <taxon>Actinomycetota</taxon>
        <taxon>Actinomycetes</taxon>
        <taxon>Micrococcales</taxon>
        <taxon>Microbacteriaceae</taxon>
        <taxon>Antiquaquibacter</taxon>
    </lineage>
</organism>
<feature type="transmembrane region" description="Helical" evidence="1">
    <location>
        <begin position="452"/>
        <end position="471"/>
    </location>
</feature>
<feature type="transmembrane region" description="Helical" evidence="1">
    <location>
        <begin position="477"/>
        <end position="496"/>
    </location>
</feature>
<feature type="transmembrane region" description="Helical" evidence="1">
    <location>
        <begin position="398"/>
        <end position="419"/>
    </location>
</feature>
<proteinExistence type="predicted"/>
<evidence type="ECO:0000313" key="3">
    <source>
        <dbReference type="Proteomes" id="UP001241072"/>
    </source>
</evidence>
<keyword evidence="1" id="KW-1133">Transmembrane helix</keyword>
<name>A0ABT9BUN6_9MICO</name>
<comment type="caution">
    <text evidence="2">The sequence shown here is derived from an EMBL/GenBank/DDBJ whole genome shotgun (WGS) entry which is preliminary data.</text>
</comment>
<feature type="transmembrane region" description="Helical" evidence="1">
    <location>
        <begin position="197"/>
        <end position="224"/>
    </location>
</feature>
<reference evidence="2 3" key="1">
    <citation type="submission" date="2023-07" db="EMBL/GenBank/DDBJ databases">
        <title>Protaetiibacter sp. nov WY-16 isolated from soil.</title>
        <authorList>
            <person name="Liu B."/>
            <person name="Wan Y."/>
        </authorList>
    </citation>
    <scope>NUCLEOTIDE SEQUENCE [LARGE SCALE GENOMIC DNA]</scope>
    <source>
        <strain evidence="2 3">WY-16</strain>
    </source>
</reference>
<feature type="transmembrane region" description="Helical" evidence="1">
    <location>
        <begin position="137"/>
        <end position="156"/>
    </location>
</feature>
<feature type="transmembrane region" description="Helical" evidence="1">
    <location>
        <begin position="309"/>
        <end position="335"/>
    </location>
</feature>
<feature type="transmembrane region" description="Helical" evidence="1">
    <location>
        <begin position="245"/>
        <end position="265"/>
    </location>
</feature>
<dbReference type="EMBL" id="JAUQUB010000006">
    <property type="protein sequence ID" value="MDO7883496.1"/>
    <property type="molecule type" value="Genomic_DNA"/>
</dbReference>
<evidence type="ECO:0000313" key="2">
    <source>
        <dbReference type="EMBL" id="MDO7883496.1"/>
    </source>
</evidence>
<sequence>MSDVRPGIAGGLWAALILLVTKVVVEPIREGRLRDVRIPLGLRPVVVVAIAGYSVAVLLIVGAGVIRSTFELFSQAASSISPVPRFSIWLLFVLMALALSIGQTGAIHARAWVRWAVTGYTVLALGFLGALDTEGGQVGRVVAFVTSLGLVLLVALRGHRSFVWWEFPIVAALVFGSIGSSILFISSRGATTGFDFVPLLFATVLGAIGTLAAPLTIASGAAVAELAVSTATWIAGAFRDRTARTVLIIALALVVVWRVFELVPAVGRVIDNPEGELVTLAGSVGFLGVAGAGWFIIGRLAREAPAPTVTVLVKALSTVSLLIAAFLTLMVPIGVLSTIGGVLPVFGVPLEVSAAISVVTGILSSSVALAIVRMTLGAVLVVLAFVLARRGRRGTPEIFLAVGIASLVGGVLVLVNGPALWAGDSLALMATLAALALLVWTVITRRATLDRLAGITATLLLAALFAHADFLSDPLGAILGSTAVAAVLVGLAWSLLTGNAAANEGSPHYPRPSRVLLLLANALLAVTTLAFVALTRDTTSAFDLSVFAELGAITFGYPLIVVSLLAAVTSSIRDRPFA</sequence>
<feature type="transmembrane region" description="Helical" evidence="1">
    <location>
        <begin position="112"/>
        <end position="131"/>
    </location>
</feature>
<gene>
    <name evidence="2" type="ORF">Q5716_14780</name>
</gene>
<feature type="transmembrane region" description="Helical" evidence="1">
    <location>
        <begin position="86"/>
        <end position="105"/>
    </location>
</feature>
<evidence type="ECO:0008006" key="4">
    <source>
        <dbReference type="Google" id="ProtNLM"/>
    </source>
</evidence>
<dbReference type="RefSeq" id="WP_305003925.1">
    <property type="nucleotide sequence ID" value="NZ_JAUQUB010000006.1"/>
</dbReference>
<keyword evidence="1" id="KW-0812">Transmembrane</keyword>
<feature type="transmembrane region" description="Helical" evidence="1">
    <location>
        <begin position="355"/>
        <end position="386"/>
    </location>
</feature>
<keyword evidence="1" id="KW-0472">Membrane</keyword>
<feature type="transmembrane region" description="Helical" evidence="1">
    <location>
        <begin position="425"/>
        <end position="443"/>
    </location>
</feature>
<feature type="transmembrane region" description="Helical" evidence="1">
    <location>
        <begin position="546"/>
        <end position="568"/>
    </location>
</feature>
<feature type="transmembrane region" description="Helical" evidence="1">
    <location>
        <begin position="6"/>
        <end position="25"/>
    </location>
</feature>
<feature type="transmembrane region" description="Helical" evidence="1">
    <location>
        <begin position="45"/>
        <end position="66"/>
    </location>
</feature>